<protein>
    <submittedName>
        <fullName evidence="2">Uncharacterized protein</fullName>
    </submittedName>
</protein>
<sequence length="148" mass="15921">MKAEFLGFESHGSKTGLLSTYCHPCAASGRTIGRGNRCDHAWLADAENEFRKDFTVSERVEIGKALEGELRDQADKRMKAGTANPVENFPEGSRTRDIAAKAAGFGNGKTYEHAKKAGGQESQNPAGAQSQATRNPRETESVSRGTSC</sequence>
<organism evidence="2 3">
    <name type="scientific">Ramlibacter agri</name>
    <dbReference type="NCBI Taxonomy" id="2728837"/>
    <lineage>
        <taxon>Bacteria</taxon>
        <taxon>Pseudomonadati</taxon>
        <taxon>Pseudomonadota</taxon>
        <taxon>Betaproteobacteria</taxon>
        <taxon>Burkholderiales</taxon>
        <taxon>Comamonadaceae</taxon>
        <taxon>Ramlibacter</taxon>
    </lineage>
</organism>
<evidence type="ECO:0000256" key="1">
    <source>
        <dbReference type="SAM" id="MobiDB-lite"/>
    </source>
</evidence>
<evidence type="ECO:0000313" key="2">
    <source>
        <dbReference type="EMBL" id="NML43512.1"/>
    </source>
</evidence>
<dbReference type="AlphaFoldDB" id="A0A848H1J9"/>
<proteinExistence type="predicted"/>
<feature type="region of interest" description="Disordered" evidence="1">
    <location>
        <begin position="73"/>
        <end position="148"/>
    </location>
</feature>
<keyword evidence="3" id="KW-1185">Reference proteome</keyword>
<evidence type="ECO:0000313" key="3">
    <source>
        <dbReference type="Proteomes" id="UP000541185"/>
    </source>
</evidence>
<accession>A0A848H1J9</accession>
<dbReference type="Proteomes" id="UP000541185">
    <property type="component" value="Unassembled WGS sequence"/>
</dbReference>
<feature type="compositionally biased region" description="Polar residues" evidence="1">
    <location>
        <begin position="120"/>
        <end position="134"/>
    </location>
</feature>
<gene>
    <name evidence="2" type="ORF">HHL11_07115</name>
</gene>
<comment type="caution">
    <text evidence="2">The sequence shown here is derived from an EMBL/GenBank/DDBJ whole genome shotgun (WGS) entry which is preliminary data.</text>
</comment>
<reference evidence="2 3" key="1">
    <citation type="submission" date="2020-04" db="EMBL/GenBank/DDBJ databases">
        <title>Ramlibacter sp. G-1-2-2 isolated from soil.</title>
        <authorList>
            <person name="Dahal R.H."/>
        </authorList>
    </citation>
    <scope>NUCLEOTIDE SEQUENCE [LARGE SCALE GENOMIC DNA]</scope>
    <source>
        <strain evidence="2 3">G-1-2-2</strain>
    </source>
</reference>
<dbReference type="EMBL" id="JABBFX010000001">
    <property type="protein sequence ID" value="NML43512.1"/>
    <property type="molecule type" value="Genomic_DNA"/>
</dbReference>
<name>A0A848H1J9_9BURK</name>